<dbReference type="GO" id="GO:0000272">
    <property type="term" value="P:polysaccharide catabolic process"/>
    <property type="evidence" value="ECO:0007669"/>
    <property type="project" value="TreeGrafter"/>
</dbReference>
<dbReference type="RefSeq" id="WP_195171737.1">
    <property type="nucleotide sequence ID" value="NZ_CP062983.1"/>
</dbReference>
<evidence type="ECO:0000256" key="2">
    <source>
        <dbReference type="ARBA" id="ARBA00007186"/>
    </source>
</evidence>
<dbReference type="KEGG" id="pmet:G4Y79_04630"/>
<feature type="domain" description="Alpha-L-arabinofuranosidase C-terminal" evidence="8">
    <location>
        <begin position="281"/>
        <end position="483"/>
    </location>
</feature>
<dbReference type="GO" id="GO:0046373">
    <property type="term" value="P:L-arabinose metabolic process"/>
    <property type="evidence" value="ECO:0007669"/>
    <property type="project" value="InterPro"/>
</dbReference>
<evidence type="ECO:0000256" key="3">
    <source>
        <dbReference type="ARBA" id="ARBA00011165"/>
    </source>
</evidence>
<organism evidence="9 10">
    <name type="scientific">Phototrophicus methaneseepsis</name>
    <dbReference type="NCBI Taxonomy" id="2710758"/>
    <lineage>
        <taxon>Bacteria</taxon>
        <taxon>Bacillati</taxon>
        <taxon>Chloroflexota</taxon>
        <taxon>Candidatus Thermofontia</taxon>
        <taxon>Phototrophicales</taxon>
        <taxon>Phototrophicaceae</taxon>
        <taxon>Phototrophicus</taxon>
    </lineage>
</organism>
<reference evidence="9 10" key="1">
    <citation type="submission" date="2020-02" db="EMBL/GenBank/DDBJ databases">
        <authorList>
            <person name="Zheng R.K."/>
            <person name="Sun C.M."/>
        </authorList>
    </citation>
    <scope>NUCLEOTIDE SEQUENCE [LARGE SCALE GENOMIC DNA]</scope>
    <source>
        <strain evidence="10">rifampicinis</strain>
    </source>
</reference>
<evidence type="ECO:0000313" key="10">
    <source>
        <dbReference type="Proteomes" id="UP000594468"/>
    </source>
</evidence>
<gene>
    <name evidence="9" type="ORF">G4Y79_04630</name>
</gene>
<dbReference type="GO" id="GO:0046556">
    <property type="term" value="F:alpha-L-arabinofuranosidase activity"/>
    <property type="evidence" value="ECO:0007669"/>
    <property type="project" value="UniProtKB-EC"/>
</dbReference>
<protein>
    <recommendedName>
        <fullName evidence="4">non-reducing end alpha-L-arabinofuranosidase</fullName>
        <ecNumber evidence="4">3.2.1.55</ecNumber>
    </recommendedName>
</protein>
<comment type="catalytic activity">
    <reaction evidence="1">
        <text>Hydrolysis of terminal non-reducing alpha-L-arabinofuranoside residues in alpha-L-arabinosides.</text>
        <dbReference type="EC" id="3.2.1.55"/>
    </reaction>
</comment>
<dbReference type="SUPFAM" id="SSF51011">
    <property type="entry name" value="Glycosyl hydrolase domain"/>
    <property type="match status" value="1"/>
</dbReference>
<dbReference type="Proteomes" id="UP000594468">
    <property type="component" value="Chromosome"/>
</dbReference>
<evidence type="ECO:0000256" key="7">
    <source>
        <dbReference type="ARBA" id="ARBA00023295"/>
    </source>
</evidence>
<dbReference type="Pfam" id="PF06964">
    <property type="entry name" value="Alpha-L-AF_C"/>
    <property type="match status" value="1"/>
</dbReference>
<dbReference type="EMBL" id="CP062983">
    <property type="protein sequence ID" value="QPC83673.1"/>
    <property type="molecule type" value="Genomic_DNA"/>
</dbReference>
<keyword evidence="10" id="KW-1185">Reference proteome</keyword>
<dbReference type="Pfam" id="PF22848">
    <property type="entry name" value="ASD1_dom"/>
    <property type="match status" value="1"/>
</dbReference>
<dbReference type="InterPro" id="IPR055235">
    <property type="entry name" value="ASD1_cat"/>
</dbReference>
<evidence type="ECO:0000259" key="8">
    <source>
        <dbReference type="SMART" id="SM00813"/>
    </source>
</evidence>
<dbReference type="InterPro" id="IPR010720">
    <property type="entry name" value="Alpha-L-AF_C"/>
</dbReference>
<dbReference type="SUPFAM" id="SSF51445">
    <property type="entry name" value="(Trans)glycosidases"/>
    <property type="match status" value="1"/>
</dbReference>
<keyword evidence="7" id="KW-0326">Glycosidase</keyword>
<accession>A0A7S8EB10</accession>
<dbReference type="EC" id="3.2.1.55" evidence="4"/>
<sequence>MTPLNARATIYHEKVLGRIDKKIYGQYMEFVEPDDKTVYGGVCDDEGNLLPDVIDALAEMGVPVVRFGGNFADVYRWQDGIGPKDQRRGQYNYYWGGQESNKFGTDEFLTLCEALGAESFININLGSAGLLDALSWLEYCNYDGDTYYTGLRKANGRQKPWNVPIWGIGNESWGNWEASYSTPEVYAERFNQFARYFKRLDPDAKLVAVGHTDQEWNEKVLAGLEVQPDYFSVHMYGHSIIGQPGNYEQLMAAPLKFDTEFTRVKEIIAQYVDYPLPIALDEWNVRHFRDNKLDRKSPRQVQDALFVAGIFHVMQSHTEAIQMANYVFMVNGHAPLLNSEAGITKTPLYDVFSLYQKLCHSQAIQYELVSPEFKLNKNLNMERVRHGTNLSSDDLDSLPHLDIRATKNTLGDQVTVSIINRSQTDDVTLALQLDPYIENAECTSVVQIKGDSPSDLTFTKSDDLTVNTNAESSSRTFDLAPLSVTFIELTLQSQA</sequence>
<dbReference type="Gene3D" id="3.20.20.80">
    <property type="entry name" value="Glycosidases"/>
    <property type="match status" value="1"/>
</dbReference>
<dbReference type="PANTHER" id="PTHR43576:SF2">
    <property type="entry name" value="INTRACELLULAR EXO-ALPHA-L-ARABINOFURANOSIDASE 2"/>
    <property type="match status" value="1"/>
</dbReference>
<keyword evidence="6" id="KW-0119">Carbohydrate metabolism</keyword>
<dbReference type="InterPro" id="IPR017853">
    <property type="entry name" value="GH"/>
</dbReference>
<evidence type="ECO:0000256" key="4">
    <source>
        <dbReference type="ARBA" id="ARBA00012670"/>
    </source>
</evidence>
<evidence type="ECO:0000256" key="6">
    <source>
        <dbReference type="ARBA" id="ARBA00023277"/>
    </source>
</evidence>
<name>A0A7S8EB10_9CHLR</name>
<evidence type="ECO:0000313" key="9">
    <source>
        <dbReference type="EMBL" id="QPC83673.1"/>
    </source>
</evidence>
<comment type="similarity">
    <text evidence="2">Belongs to the glycosyl hydrolase 51 family.</text>
</comment>
<comment type="subunit">
    <text evidence="3">Homohexamer; trimer of dimers.</text>
</comment>
<dbReference type="SMART" id="SM00813">
    <property type="entry name" value="Alpha-L-AF_C"/>
    <property type="match status" value="1"/>
</dbReference>
<keyword evidence="5" id="KW-0378">Hydrolase</keyword>
<evidence type="ECO:0000256" key="5">
    <source>
        <dbReference type="ARBA" id="ARBA00022801"/>
    </source>
</evidence>
<dbReference type="AlphaFoldDB" id="A0A7S8EB10"/>
<dbReference type="PANTHER" id="PTHR43576">
    <property type="entry name" value="ALPHA-L-ARABINOFURANOSIDASE C-RELATED"/>
    <property type="match status" value="1"/>
</dbReference>
<proteinExistence type="inferred from homology"/>
<dbReference type="Gene3D" id="2.60.40.1180">
    <property type="entry name" value="Golgi alpha-mannosidase II"/>
    <property type="match status" value="1"/>
</dbReference>
<dbReference type="InterPro" id="IPR013780">
    <property type="entry name" value="Glyco_hydro_b"/>
</dbReference>
<evidence type="ECO:0000256" key="1">
    <source>
        <dbReference type="ARBA" id="ARBA00001462"/>
    </source>
</evidence>